<name>A0A062UNM6_9PROT</name>
<dbReference type="RefSeq" id="WP_034738879.1">
    <property type="nucleotide sequence ID" value="NZ_AWFG01000019.1"/>
</dbReference>
<keyword evidence="1" id="KW-1133">Transmembrane helix</keyword>
<evidence type="ECO:0008006" key="4">
    <source>
        <dbReference type="Google" id="ProtNLM"/>
    </source>
</evidence>
<keyword evidence="3" id="KW-1185">Reference proteome</keyword>
<feature type="transmembrane region" description="Helical" evidence="1">
    <location>
        <begin position="63"/>
        <end position="80"/>
    </location>
</feature>
<dbReference type="Proteomes" id="UP000027190">
    <property type="component" value="Unassembled WGS sequence"/>
</dbReference>
<accession>A0A062UNM6</accession>
<evidence type="ECO:0000313" key="3">
    <source>
        <dbReference type="Proteomes" id="UP000027190"/>
    </source>
</evidence>
<reference evidence="2 3" key="1">
    <citation type="journal article" date="2014" name="Antonie Van Leeuwenhoek">
        <title>Hyphomonas beringensis sp. nov. and Hyphomonas chukchiensis sp. nov., isolated from surface seawater of the Bering Sea and Chukchi Sea.</title>
        <authorList>
            <person name="Li C."/>
            <person name="Lai Q."/>
            <person name="Li G."/>
            <person name="Dong C."/>
            <person name="Wang J."/>
            <person name="Liao Y."/>
            <person name="Shao Z."/>
        </authorList>
    </citation>
    <scope>NUCLEOTIDE SEQUENCE [LARGE SCALE GENOMIC DNA]</scope>
    <source>
        <strain evidence="2 3">BH-BN04-4</strain>
    </source>
</reference>
<feature type="transmembrane region" description="Helical" evidence="1">
    <location>
        <begin position="125"/>
        <end position="145"/>
    </location>
</feature>
<sequence>MRLFRHLVSWALALFLIAMFVQATIYPLPNPPEGSVKFFDPPGTNIVFQTLAERSGQTLFEPAGRILTGVLELVAALFLLFPFTRRFGAIISATILGAAVAFHLSPWLGREVPLSLAPGETATDGGMLFMLAIIMLVSSLLVLVVHPGRAD</sequence>
<dbReference type="PATRIC" id="fig|1280947.3.peg.1621"/>
<evidence type="ECO:0000313" key="2">
    <source>
        <dbReference type="EMBL" id="KCZ58858.1"/>
    </source>
</evidence>
<keyword evidence="1" id="KW-0472">Membrane</keyword>
<dbReference type="AlphaFoldDB" id="A0A062UNM6"/>
<proteinExistence type="predicted"/>
<dbReference type="eggNOG" id="ENOG5031B4T">
    <property type="taxonomic scope" value="Bacteria"/>
</dbReference>
<protein>
    <recommendedName>
        <fullName evidence="4">DoxX family protein</fullName>
    </recommendedName>
</protein>
<gene>
    <name evidence="2" type="ORF">HY30_03730</name>
</gene>
<organism evidence="2 3">
    <name type="scientific">Hyphomonas chukchiensis</name>
    <dbReference type="NCBI Taxonomy" id="1280947"/>
    <lineage>
        <taxon>Bacteria</taxon>
        <taxon>Pseudomonadati</taxon>
        <taxon>Pseudomonadota</taxon>
        <taxon>Alphaproteobacteria</taxon>
        <taxon>Hyphomonadales</taxon>
        <taxon>Hyphomonadaceae</taxon>
        <taxon>Hyphomonas</taxon>
    </lineage>
</organism>
<feature type="transmembrane region" description="Helical" evidence="1">
    <location>
        <begin position="87"/>
        <end position="105"/>
    </location>
</feature>
<evidence type="ECO:0000256" key="1">
    <source>
        <dbReference type="SAM" id="Phobius"/>
    </source>
</evidence>
<dbReference type="STRING" id="1280947.HY30_03730"/>
<comment type="caution">
    <text evidence="2">The sequence shown here is derived from an EMBL/GenBank/DDBJ whole genome shotgun (WGS) entry which is preliminary data.</text>
</comment>
<keyword evidence="1" id="KW-0812">Transmembrane</keyword>
<dbReference type="EMBL" id="AWFG01000019">
    <property type="protein sequence ID" value="KCZ58858.1"/>
    <property type="molecule type" value="Genomic_DNA"/>
</dbReference>